<organism evidence="1 2">
    <name type="scientific">Helianthus annuus</name>
    <name type="common">Common sunflower</name>
    <dbReference type="NCBI Taxonomy" id="4232"/>
    <lineage>
        <taxon>Eukaryota</taxon>
        <taxon>Viridiplantae</taxon>
        <taxon>Streptophyta</taxon>
        <taxon>Embryophyta</taxon>
        <taxon>Tracheophyta</taxon>
        <taxon>Spermatophyta</taxon>
        <taxon>Magnoliopsida</taxon>
        <taxon>eudicotyledons</taxon>
        <taxon>Gunneridae</taxon>
        <taxon>Pentapetalae</taxon>
        <taxon>asterids</taxon>
        <taxon>campanulids</taxon>
        <taxon>Asterales</taxon>
        <taxon>Asteraceae</taxon>
        <taxon>Asteroideae</taxon>
        <taxon>Heliantheae alliance</taxon>
        <taxon>Heliantheae</taxon>
        <taxon>Helianthus</taxon>
    </lineage>
</organism>
<evidence type="ECO:0000313" key="2">
    <source>
        <dbReference type="Proteomes" id="UP000215914"/>
    </source>
</evidence>
<reference evidence="1" key="1">
    <citation type="journal article" date="2017" name="Nature">
        <title>The sunflower genome provides insights into oil metabolism, flowering and Asterid evolution.</title>
        <authorList>
            <person name="Badouin H."/>
            <person name="Gouzy J."/>
            <person name="Grassa C.J."/>
            <person name="Murat F."/>
            <person name="Staton S.E."/>
            <person name="Cottret L."/>
            <person name="Lelandais-Briere C."/>
            <person name="Owens G.L."/>
            <person name="Carrere S."/>
            <person name="Mayjonade B."/>
            <person name="Legrand L."/>
            <person name="Gill N."/>
            <person name="Kane N.C."/>
            <person name="Bowers J.E."/>
            <person name="Hubner S."/>
            <person name="Bellec A."/>
            <person name="Berard A."/>
            <person name="Berges H."/>
            <person name="Blanchet N."/>
            <person name="Boniface M.C."/>
            <person name="Brunel D."/>
            <person name="Catrice O."/>
            <person name="Chaidir N."/>
            <person name="Claudel C."/>
            <person name="Donnadieu C."/>
            <person name="Faraut T."/>
            <person name="Fievet G."/>
            <person name="Helmstetter N."/>
            <person name="King M."/>
            <person name="Knapp S.J."/>
            <person name="Lai Z."/>
            <person name="Le Paslier M.C."/>
            <person name="Lippi Y."/>
            <person name="Lorenzon L."/>
            <person name="Mandel J.R."/>
            <person name="Marage G."/>
            <person name="Marchand G."/>
            <person name="Marquand E."/>
            <person name="Bret-Mestries E."/>
            <person name="Morien E."/>
            <person name="Nambeesan S."/>
            <person name="Nguyen T."/>
            <person name="Pegot-Espagnet P."/>
            <person name="Pouilly N."/>
            <person name="Raftis F."/>
            <person name="Sallet E."/>
            <person name="Schiex T."/>
            <person name="Thomas J."/>
            <person name="Vandecasteele C."/>
            <person name="Vares D."/>
            <person name="Vear F."/>
            <person name="Vautrin S."/>
            <person name="Crespi M."/>
            <person name="Mangin B."/>
            <person name="Burke J.M."/>
            <person name="Salse J."/>
            <person name="Munos S."/>
            <person name="Vincourt P."/>
            <person name="Rieseberg L.H."/>
            <person name="Langlade N.B."/>
        </authorList>
    </citation>
    <scope>NUCLEOTIDE SEQUENCE</scope>
    <source>
        <tissue evidence="1">Leaves</tissue>
    </source>
</reference>
<dbReference type="Proteomes" id="UP000215914">
    <property type="component" value="Unassembled WGS sequence"/>
</dbReference>
<dbReference type="Gramene" id="mRNA:HanXRQr2_Chr11g0514251">
    <property type="protein sequence ID" value="CDS:HanXRQr2_Chr11g0514251.1"/>
    <property type="gene ID" value="HanXRQr2_Chr11g0514251"/>
</dbReference>
<keyword evidence="2" id="KW-1185">Reference proteome</keyword>
<proteinExistence type="predicted"/>
<reference evidence="1" key="2">
    <citation type="submission" date="2020-06" db="EMBL/GenBank/DDBJ databases">
        <title>Helianthus annuus Genome sequencing and assembly Release 2.</title>
        <authorList>
            <person name="Gouzy J."/>
            <person name="Langlade N."/>
            <person name="Munos S."/>
        </authorList>
    </citation>
    <scope>NUCLEOTIDE SEQUENCE</scope>
    <source>
        <tissue evidence="1">Leaves</tissue>
    </source>
</reference>
<accession>A0A9K3N1V2</accession>
<comment type="caution">
    <text evidence="1">The sequence shown here is derived from an EMBL/GenBank/DDBJ whole genome shotgun (WGS) entry which is preliminary data.</text>
</comment>
<protein>
    <submittedName>
        <fullName evidence="1">Uncharacterized protein</fullName>
    </submittedName>
</protein>
<gene>
    <name evidence="1" type="ORF">HanXRQr2_Chr11g0514251</name>
</gene>
<dbReference type="EMBL" id="MNCJ02000326">
    <property type="protein sequence ID" value="KAF5783982.1"/>
    <property type="molecule type" value="Genomic_DNA"/>
</dbReference>
<name>A0A9K3N1V2_HELAN</name>
<sequence>MEIAFKSPFSCFSDWAFLNASIKTSNGGVLNSSVLTLFDFLQIFGVENTESSTCLLQMKKMQHKIIFHANCIKIRVNFKDCPLSLYPFSGAVLYV</sequence>
<dbReference type="AlphaFoldDB" id="A0A9K3N1V2"/>
<evidence type="ECO:0000313" key="1">
    <source>
        <dbReference type="EMBL" id="KAF5783982.1"/>
    </source>
</evidence>